<evidence type="ECO:0000256" key="1">
    <source>
        <dbReference type="ARBA" id="ARBA00004429"/>
    </source>
</evidence>
<gene>
    <name evidence="11" type="ordered locus">TWT_035</name>
</gene>
<keyword evidence="7 9" id="KW-1133">Transmembrane helix</keyword>
<evidence type="ECO:0000256" key="5">
    <source>
        <dbReference type="ARBA" id="ARBA00022519"/>
    </source>
</evidence>
<keyword evidence="12" id="KW-1185">Reference proteome</keyword>
<dbReference type="InterPro" id="IPR013525">
    <property type="entry name" value="ABC2_TM"/>
</dbReference>
<evidence type="ECO:0000256" key="6">
    <source>
        <dbReference type="ARBA" id="ARBA00022692"/>
    </source>
</evidence>
<evidence type="ECO:0000256" key="3">
    <source>
        <dbReference type="ARBA" id="ARBA00022448"/>
    </source>
</evidence>
<dbReference type="PANTHER" id="PTHR30413:SF8">
    <property type="entry name" value="TRANSPORT PERMEASE PROTEIN"/>
    <property type="match status" value="1"/>
</dbReference>
<evidence type="ECO:0000313" key="11">
    <source>
        <dbReference type="EMBL" id="AAO44132.1"/>
    </source>
</evidence>
<accession>Q83N48</accession>
<keyword evidence="3 9" id="KW-0813">Transport</keyword>
<evidence type="ECO:0000256" key="7">
    <source>
        <dbReference type="ARBA" id="ARBA00022989"/>
    </source>
</evidence>
<dbReference type="AlphaFoldDB" id="Q83N48"/>
<feature type="transmembrane region" description="Helical" evidence="9">
    <location>
        <begin position="89"/>
        <end position="115"/>
    </location>
</feature>
<dbReference type="PROSITE" id="PS51012">
    <property type="entry name" value="ABC_TM2"/>
    <property type="match status" value="1"/>
</dbReference>
<proteinExistence type="inferred from homology"/>
<dbReference type="GO" id="GO:0140359">
    <property type="term" value="F:ABC-type transporter activity"/>
    <property type="evidence" value="ECO:0007669"/>
    <property type="project" value="InterPro"/>
</dbReference>
<reference evidence="11 12" key="1">
    <citation type="journal article" date="2003" name="Genome Res.">
        <title>Tropheryma whipplei twist: a human pathogenic Actinobacteria with a reduced genome.</title>
        <authorList>
            <person name="Raoult D."/>
            <person name="Ogata H."/>
            <person name="Audic S."/>
            <person name="Robert C."/>
            <person name="Suhre K."/>
            <person name="Drancourt M."/>
            <person name="Claverie J.-M."/>
        </authorList>
    </citation>
    <scope>NUCLEOTIDE SEQUENCE [LARGE SCALE GENOMIC DNA]</scope>
    <source>
        <strain evidence="11 12">Twist</strain>
    </source>
</reference>
<dbReference type="eggNOG" id="COG1682">
    <property type="taxonomic scope" value="Bacteria"/>
</dbReference>
<sequence length="297" mass="33177">MWRPMPENLIRARLLSKPLKPVGETGMSSLKGMWQRRALLSLLIQREIKIRYKGTAFGVLWSMARPIVQLLVYYFAIGKILGAERGIDQFAIFIFVGFATWSLFAEIASTAVVCMTNNGGLIKKIYLPRELFVVTALGNALFTFSIYILILMVAAPVLGQMPIDPTKWQGFVGIGIAIVYATALGLVLAPLNVYMRDAQHFLDVALSILFWLTPIVYSFQRVNGAVHSNIAEQLYLLNPMAIAVMGMQKTFWTAGSSVHWPADIDARLIIVFLVGLLLLFLAHRIFVKMQANLAQEL</sequence>
<dbReference type="KEGG" id="twh:TWT_035"/>
<feature type="transmembrane region" description="Helical" evidence="9">
    <location>
        <begin position="56"/>
        <end position="77"/>
    </location>
</feature>
<feature type="transmembrane region" description="Helical" evidence="9">
    <location>
        <begin position="170"/>
        <end position="189"/>
    </location>
</feature>
<keyword evidence="6 9" id="KW-0812">Transmembrane</keyword>
<feature type="transmembrane region" description="Helical" evidence="9">
    <location>
        <begin position="266"/>
        <end position="287"/>
    </location>
</feature>
<evidence type="ECO:0000256" key="2">
    <source>
        <dbReference type="ARBA" id="ARBA00007783"/>
    </source>
</evidence>
<comment type="similarity">
    <text evidence="2 9">Belongs to the ABC-2 integral membrane protein family.</text>
</comment>
<dbReference type="GO" id="GO:0005886">
    <property type="term" value="C:plasma membrane"/>
    <property type="evidence" value="ECO:0007669"/>
    <property type="project" value="UniProtKB-SubCell"/>
</dbReference>
<dbReference type="EMBL" id="AE014184">
    <property type="protein sequence ID" value="AAO44132.1"/>
    <property type="molecule type" value="Genomic_DNA"/>
</dbReference>
<keyword evidence="5" id="KW-0997">Cell inner membrane</keyword>
<dbReference type="InterPro" id="IPR047817">
    <property type="entry name" value="ABC2_TM_bact-type"/>
</dbReference>
<keyword evidence="8 9" id="KW-0472">Membrane</keyword>
<evidence type="ECO:0000313" key="12">
    <source>
        <dbReference type="Proteomes" id="UP000002200"/>
    </source>
</evidence>
<evidence type="ECO:0000256" key="8">
    <source>
        <dbReference type="ARBA" id="ARBA00023136"/>
    </source>
</evidence>
<name>Q83N48_TROWT</name>
<evidence type="ECO:0000256" key="4">
    <source>
        <dbReference type="ARBA" id="ARBA00022475"/>
    </source>
</evidence>
<feature type="transmembrane region" description="Helical" evidence="9">
    <location>
        <begin position="201"/>
        <end position="219"/>
    </location>
</feature>
<keyword evidence="4 9" id="KW-1003">Cell membrane</keyword>
<protein>
    <recommendedName>
        <fullName evidence="9">Transport permease protein</fullName>
    </recommendedName>
</protein>
<evidence type="ECO:0000259" key="10">
    <source>
        <dbReference type="PROSITE" id="PS51012"/>
    </source>
</evidence>
<feature type="transmembrane region" description="Helical" evidence="9">
    <location>
        <begin position="136"/>
        <end position="158"/>
    </location>
</feature>
<dbReference type="HOGENOM" id="CLU_060703_3_0_11"/>
<dbReference type="Proteomes" id="UP000002200">
    <property type="component" value="Chromosome"/>
</dbReference>
<dbReference type="PANTHER" id="PTHR30413">
    <property type="entry name" value="INNER MEMBRANE TRANSPORT PERMEASE"/>
    <property type="match status" value="1"/>
</dbReference>
<feature type="domain" description="ABC transmembrane type-2" evidence="10">
    <location>
        <begin position="57"/>
        <end position="289"/>
    </location>
</feature>
<dbReference type="GO" id="GO:0015920">
    <property type="term" value="P:lipopolysaccharide transport"/>
    <property type="evidence" value="ECO:0007669"/>
    <property type="project" value="TreeGrafter"/>
</dbReference>
<organism evidence="11 12">
    <name type="scientific">Tropheryma whipplei (strain Twist)</name>
    <name type="common">Whipple's bacillus</name>
    <dbReference type="NCBI Taxonomy" id="203267"/>
    <lineage>
        <taxon>Bacteria</taxon>
        <taxon>Bacillati</taxon>
        <taxon>Actinomycetota</taxon>
        <taxon>Actinomycetes</taxon>
        <taxon>Micrococcales</taxon>
        <taxon>Tropherymataceae</taxon>
        <taxon>Tropheryma</taxon>
    </lineage>
</organism>
<comment type="subcellular location">
    <subcellularLocation>
        <location evidence="1">Cell inner membrane</location>
        <topology evidence="1">Multi-pass membrane protein</topology>
    </subcellularLocation>
    <subcellularLocation>
        <location evidence="9">Cell membrane</location>
        <topology evidence="9">Multi-pass membrane protein</topology>
    </subcellularLocation>
</comment>
<evidence type="ECO:0000256" key="9">
    <source>
        <dbReference type="RuleBase" id="RU361157"/>
    </source>
</evidence>
<dbReference type="Pfam" id="PF01061">
    <property type="entry name" value="ABC2_membrane"/>
    <property type="match status" value="1"/>
</dbReference>
<dbReference type="STRING" id="203267.TWT_035"/>